<reference evidence="1 2" key="1">
    <citation type="submission" date="2016-11" db="EMBL/GenBank/DDBJ databases">
        <authorList>
            <person name="Jaros S."/>
            <person name="Januszkiewicz K."/>
            <person name="Wedrychowicz H."/>
        </authorList>
    </citation>
    <scope>NUCLEOTIDE SEQUENCE [LARGE SCALE GENOMIC DNA]</scope>
    <source>
        <strain evidence="1 2">DSM 24574</strain>
    </source>
</reference>
<dbReference type="RefSeq" id="WP_073139024.1">
    <property type="nucleotide sequence ID" value="NZ_FQWQ01000003.1"/>
</dbReference>
<protein>
    <recommendedName>
        <fullName evidence="3">Lipoprotein</fullName>
    </recommendedName>
</protein>
<accession>A0A1M5UL97</accession>
<dbReference type="STRING" id="947013.SAMN04488109_4756"/>
<dbReference type="OrthoDB" id="1144222at2"/>
<evidence type="ECO:0008006" key="3">
    <source>
        <dbReference type="Google" id="ProtNLM"/>
    </source>
</evidence>
<dbReference type="EMBL" id="FQWQ01000003">
    <property type="protein sequence ID" value="SHH63690.1"/>
    <property type="molecule type" value="Genomic_DNA"/>
</dbReference>
<dbReference type="PROSITE" id="PS51257">
    <property type="entry name" value="PROKAR_LIPOPROTEIN"/>
    <property type="match status" value="1"/>
</dbReference>
<name>A0A1M5UL97_9BACT</name>
<dbReference type="AlphaFoldDB" id="A0A1M5UL97"/>
<proteinExistence type="predicted"/>
<keyword evidence="2" id="KW-1185">Reference proteome</keyword>
<dbReference type="Proteomes" id="UP000184212">
    <property type="component" value="Unassembled WGS sequence"/>
</dbReference>
<evidence type="ECO:0000313" key="2">
    <source>
        <dbReference type="Proteomes" id="UP000184212"/>
    </source>
</evidence>
<sequence>MKYHKPILILLAVFFSACDKPVKKLFWVEENTPGRSDFIFLTESTNLAPLKVDSLKLFLRPYELEQFDSISTTYKNFGQIYHSDKFSAFVLLCSIDTHGRDYHFSIRTFNNDRKVIDDFELGIWNETEHTYCFGSIDENLIIERTCDKKGTPDIMQITSEGKIMPLSHQPR</sequence>
<evidence type="ECO:0000313" key="1">
    <source>
        <dbReference type="EMBL" id="SHH63690.1"/>
    </source>
</evidence>
<organism evidence="1 2">
    <name type="scientific">Chryseolinea serpens</name>
    <dbReference type="NCBI Taxonomy" id="947013"/>
    <lineage>
        <taxon>Bacteria</taxon>
        <taxon>Pseudomonadati</taxon>
        <taxon>Bacteroidota</taxon>
        <taxon>Cytophagia</taxon>
        <taxon>Cytophagales</taxon>
        <taxon>Fulvivirgaceae</taxon>
        <taxon>Chryseolinea</taxon>
    </lineage>
</organism>
<gene>
    <name evidence="1" type="ORF">SAMN04488109_4756</name>
</gene>